<protein>
    <recommendedName>
        <fullName evidence="4 11">2-(3-amino-3-carboxypropyl)histidine synthase subunit 1</fullName>
        <ecNumber evidence="3 11">2.5.1.108</ecNumber>
    </recommendedName>
</protein>
<evidence type="ECO:0000256" key="4">
    <source>
        <dbReference type="ARBA" id="ARBA00021915"/>
    </source>
</evidence>
<dbReference type="InterPro" id="IPR042264">
    <property type="entry name" value="DPH1/DPH2_2"/>
</dbReference>
<dbReference type="EMBL" id="JAKMXF010000210">
    <property type="protein sequence ID" value="KAI6655202.1"/>
    <property type="molecule type" value="Genomic_DNA"/>
</dbReference>
<evidence type="ECO:0000256" key="6">
    <source>
        <dbReference type="ARBA" id="ARBA00022691"/>
    </source>
</evidence>
<evidence type="ECO:0000313" key="13">
    <source>
        <dbReference type="Proteomes" id="UP001165289"/>
    </source>
</evidence>
<evidence type="ECO:0000256" key="7">
    <source>
        <dbReference type="ARBA" id="ARBA00022723"/>
    </source>
</evidence>
<sequence length="422" mass="47627">MAEASGQSAKINGNSVQDHTTTELVVVDKLKKRKAPRVLGNKIPQEILNDKELNEAIKALPYNYNFEIHKTIWHVRKNNSICVALQFPEGLLMYGCVISSIIHKFTSAETLILGDVTYGACCVDDFTARALGADMLVHYGHSCLIPIDTTLIKMLYVFVDIQIDIKHFIETVKVNFELGQRLALCGTIQFISSLQASTQELQTDFQISIPQVKPLSPGELLGCTSPRLNHELVDAIVYLADGRFHLESMMISNPSIPAFMYNPYDKKFTKESYDHSQMQALRKEAISCAVNAKTFGVIFGTLGRQGSHAILNQLIMRLEKNDKKYIVIALSEITQEKLDPFEEIDVFVQTSCPRLSIDWGSQFNKPLLTPYELSVAFDTIKWQTVYPMDFYANDSLGPWTVKNQENRNIRQTHKPKSSIQPT</sequence>
<keyword evidence="9" id="KW-0411">Iron-sulfur</keyword>
<evidence type="ECO:0000256" key="2">
    <source>
        <dbReference type="ARBA" id="ARBA00010173"/>
    </source>
</evidence>
<comment type="catalytic activity">
    <reaction evidence="10 11">
        <text>L-histidyl-[translation elongation factor 2] + S-adenosyl-L-methionine = 2-[(3S)-amino-3-carboxypropyl]-L-histidyl-[translation elongation factor 2] + S-methyl-5'-thioadenosine + H(+)</text>
        <dbReference type="Rhea" id="RHEA:36783"/>
        <dbReference type="Rhea" id="RHEA-COMP:9748"/>
        <dbReference type="Rhea" id="RHEA-COMP:9749"/>
        <dbReference type="ChEBI" id="CHEBI:15378"/>
        <dbReference type="ChEBI" id="CHEBI:17509"/>
        <dbReference type="ChEBI" id="CHEBI:29979"/>
        <dbReference type="ChEBI" id="CHEBI:59789"/>
        <dbReference type="ChEBI" id="CHEBI:73995"/>
        <dbReference type="EC" id="2.5.1.108"/>
    </reaction>
</comment>
<dbReference type="GO" id="GO:0017183">
    <property type="term" value="P:protein histidyl modification to diphthamide"/>
    <property type="evidence" value="ECO:0007669"/>
    <property type="project" value="UniProtKB-UniRule"/>
</dbReference>
<comment type="cofactor">
    <cofactor evidence="11">
        <name>[4Fe-4S] cluster</name>
        <dbReference type="ChEBI" id="CHEBI:49883"/>
    </cofactor>
    <text evidence="11">Binds 1 [4Fe-4S] cluster per subunit. The cluster is coordinated with 3 cysteines and an exchangeable S-adenosyl-L-methionine.</text>
</comment>
<dbReference type="FunFam" id="3.40.50.11860:FF:000002">
    <property type="entry name" value="2-(3-amino-3-carboxypropyl)histidine synthase subunit 1"/>
    <property type="match status" value="1"/>
</dbReference>
<comment type="pathway">
    <text evidence="1 11">Protein modification; peptidyl-diphthamide biosynthesis.</text>
</comment>
<dbReference type="GO" id="GO:0051539">
    <property type="term" value="F:4 iron, 4 sulfur cluster binding"/>
    <property type="evidence" value="ECO:0007669"/>
    <property type="project" value="UniProtKB-UniRule"/>
</dbReference>
<keyword evidence="13" id="KW-1185">Reference proteome</keyword>
<evidence type="ECO:0000256" key="1">
    <source>
        <dbReference type="ARBA" id="ARBA00005156"/>
    </source>
</evidence>
<keyword evidence="8" id="KW-0408">Iron</keyword>
<dbReference type="Gene3D" id="3.40.50.11840">
    <property type="entry name" value="Diphthamide synthesis DPH1/DPH2 domain 1"/>
    <property type="match status" value="1"/>
</dbReference>
<dbReference type="PANTHER" id="PTHR10762">
    <property type="entry name" value="DIPHTHAMIDE BIOSYNTHESIS PROTEIN"/>
    <property type="match status" value="1"/>
</dbReference>
<dbReference type="Gene3D" id="3.40.50.11860">
    <property type="entry name" value="Diphthamide synthesis DPH1/DPH2 domain 3"/>
    <property type="match status" value="1"/>
</dbReference>
<evidence type="ECO:0000256" key="8">
    <source>
        <dbReference type="ARBA" id="ARBA00023004"/>
    </source>
</evidence>
<dbReference type="InterPro" id="IPR042263">
    <property type="entry name" value="DPH1/DPH2_1"/>
</dbReference>
<comment type="similarity">
    <text evidence="2 11">Belongs to the DPH1/DPH2 family. DPH1 subfamily.</text>
</comment>
<dbReference type="Proteomes" id="UP001165289">
    <property type="component" value="Unassembled WGS sequence"/>
</dbReference>
<dbReference type="PANTHER" id="PTHR10762:SF1">
    <property type="entry name" value="2-(3-AMINO-3-CARBOXYPROPYL)HISTIDINE SYNTHASE SUBUNIT 1"/>
    <property type="match status" value="1"/>
</dbReference>
<dbReference type="InterPro" id="IPR016435">
    <property type="entry name" value="DPH1/DPH2"/>
</dbReference>
<comment type="caution">
    <text evidence="12">The sequence shown here is derived from an EMBL/GenBank/DDBJ whole genome shotgun (WGS) entry which is preliminary data.</text>
</comment>
<name>A0AAV7K1U6_9METZ</name>
<evidence type="ECO:0000313" key="12">
    <source>
        <dbReference type="EMBL" id="KAI6655202.1"/>
    </source>
</evidence>
<dbReference type="Pfam" id="PF01866">
    <property type="entry name" value="Diphthamide_syn"/>
    <property type="match status" value="1"/>
</dbReference>
<dbReference type="FunFam" id="3.40.50.11850:FF:000001">
    <property type="entry name" value="2-(3-amino-3-carboxypropyl)histidine synthase subunit 1"/>
    <property type="match status" value="1"/>
</dbReference>
<dbReference type="InterPro" id="IPR042265">
    <property type="entry name" value="DPH1/DPH2_3"/>
</dbReference>
<reference evidence="12 13" key="1">
    <citation type="journal article" date="2023" name="BMC Biol.">
        <title>The compact genome of the sponge Oopsacas minuta (Hexactinellida) is lacking key metazoan core genes.</title>
        <authorList>
            <person name="Santini S."/>
            <person name="Schenkelaars Q."/>
            <person name="Jourda C."/>
            <person name="Duchesne M."/>
            <person name="Belahbib H."/>
            <person name="Rocher C."/>
            <person name="Selva M."/>
            <person name="Riesgo A."/>
            <person name="Vervoort M."/>
            <person name="Leys S.P."/>
            <person name="Kodjabachian L."/>
            <person name="Le Bivic A."/>
            <person name="Borchiellini C."/>
            <person name="Claverie J.M."/>
            <person name="Renard E."/>
        </authorList>
    </citation>
    <scope>NUCLEOTIDE SEQUENCE [LARGE SCALE GENOMIC DNA]</scope>
    <source>
        <strain evidence="12">SPO-2</strain>
    </source>
</reference>
<dbReference type="GO" id="GO:0046872">
    <property type="term" value="F:metal ion binding"/>
    <property type="evidence" value="ECO:0007669"/>
    <property type="project" value="UniProtKB-KW"/>
</dbReference>
<accession>A0AAV7K1U6</accession>
<dbReference type="PIRSF" id="PIRSF004967">
    <property type="entry name" value="DPH1"/>
    <property type="match status" value="1"/>
</dbReference>
<dbReference type="FunFam" id="3.40.50.11840:FF:000001">
    <property type="entry name" value="2-(3-amino-3-carboxypropyl)histidine synthase subunit 1"/>
    <property type="match status" value="1"/>
</dbReference>
<dbReference type="GO" id="GO:0090560">
    <property type="term" value="F:2-(3-amino-3-carboxypropyl)histidine synthase activity"/>
    <property type="evidence" value="ECO:0007669"/>
    <property type="project" value="UniProtKB-UniRule"/>
</dbReference>
<dbReference type="AlphaFoldDB" id="A0AAV7K1U6"/>
<proteinExistence type="inferred from homology"/>
<evidence type="ECO:0000256" key="3">
    <source>
        <dbReference type="ARBA" id="ARBA00012221"/>
    </source>
</evidence>
<gene>
    <name evidence="12" type="ORF">LOD99_2490</name>
</gene>
<organism evidence="12 13">
    <name type="scientific">Oopsacas minuta</name>
    <dbReference type="NCBI Taxonomy" id="111878"/>
    <lineage>
        <taxon>Eukaryota</taxon>
        <taxon>Metazoa</taxon>
        <taxon>Porifera</taxon>
        <taxon>Hexactinellida</taxon>
        <taxon>Hexasterophora</taxon>
        <taxon>Lyssacinosida</taxon>
        <taxon>Leucopsacidae</taxon>
        <taxon>Oopsacas</taxon>
    </lineage>
</organism>
<evidence type="ECO:0000256" key="5">
    <source>
        <dbReference type="ARBA" id="ARBA00022679"/>
    </source>
</evidence>
<keyword evidence="6 11" id="KW-0949">S-adenosyl-L-methionine</keyword>
<dbReference type="Gene3D" id="3.40.50.11850">
    <property type="entry name" value="Diphthamide synthesis DPH1/DPH2 domain 2"/>
    <property type="match status" value="1"/>
</dbReference>
<dbReference type="InterPro" id="IPR035435">
    <property type="entry name" value="DPH1/DPH2_euk_archaea"/>
</dbReference>
<dbReference type="SFLD" id="SFLDS00032">
    <property type="entry name" value="Radical_SAM_3-amino-3-carboxyp"/>
    <property type="match status" value="1"/>
</dbReference>
<evidence type="ECO:0000256" key="9">
    <source>
        <dbReference type="ARBA" id="ARBA00023014"/>
    </source>
</evidence>
<comment type="function">
    <text evidence="11">Catalyzes the first step of diphthamide biosynthesis, a post-translational modification of histidine which occurs in elongation factor 2.</text>
</comment>
<evidence type="ECO:0000256" key="11">
    <source>
        <dbReference type="PIRNR" id="PIRNR004967"/>
    </source>
</evidence>
<dbReference type="NCBIfam" id="TIGR00322">
    <property type="entry name" value="diphth2_R"/>
    <property type="match status" value="1"/>
</dbReference>
<dbReference type="EC" id="2.5.1.108" evidence="3 11"/>
<keyword evidence="11" id="KW-0004">4Fe-4S</keyword>
<evidence type="ECO:0000256" key="10">
    <source>
        <dbReference type="ARBA" id="ARBA00048403"/>
    </source>
</evidence>
<keyword evidence="7" id="KW-0479">Metal-binding</keyword>
<keyword evidence="5 11" id="KW-0808">Transferase</keyword>